<protein>
    <submittedName>
        <fullName evidence="6">LemA protein</fullName>
    </submittedName>
</protein>
<accession>A0A4V2W5C6</accession>
<dbReference type="PANTHER" id="PTHR34478:SF2">
    <property type="entry name" value="MEMBRANE PROTEIN"/>
    <property type="match status" value="1"/>
</dbReference>
<dbReference type="Pfam" id="PF04011">
    <property type="entry name" value="LemA"/>
    <property type="match status" value="1"/>
</dbReference>
<proteinExistence type="inferred from homology"/>
<comment type="similarity">
    <text evidence="2">Belongs to the LemA family.</text>
</comment>
<dbReference type="PROSITE" id="PS51257">
    <property type="entry name" value="PROKAR_LIPOPROTEIN"/>
    <property type="match status" value="1"/>
</dbReference>
<sequence>MMRIWLALLAIFMLSGCGYNDIQSSDEKVTAAWAEVLNQYQRRADLIPNLVATVRSYANHETEVLTQVAQARSRTAQATQALNQQPDDATAQARWQQAQTQLGGALSRLIAVSERYPELKANGLYQDLMVQLEGTENRIAVARGRYVSAVQRYNTLIRQFPGVLVAKAMGYHAKANFTPEDEQAISHAPTVDFGTPAPAH</sequence>
<evidence type="ECO:0000256" key="3">
    <source>
        <dbReference type="ARBA" id="ARBA00022692"/>
    </source>
</evidence>
<organism evidence="6 7">
    <name type="scientific">Biostraticola tofi</name>
    <dbReference type="NCBI Taxonomy" id="466109"/>
    <lineage>
        <taxon>Bacteria</taxon>
        <taxon>Pseudomonadati</taxon>
        <taxon>Pseudomonadota</taxon>
        <taxon>Gammaproteobacteria</taxon>
        <taxon>Enterobacterales</taxon>
        <taxon>Bruguierivoracaceae</taxon>
        <taxon>Biostraticola</taxon>
    </lineage>
</organism>
<gene>
    <name evidence="6" type="ORF">EDC52_102586</name>
</gene>
<keyword evidence="3" id="KW-0812">Transmembrane</keyword>
<dbReference type="AlphaFoldDB" id="A0A4V2W5C6"/>
<dbReference type="InterPro" id="IPR023353">
    <property type="entry name" value="LemA-like_dom_sf"/>
</dbReference>
<dbReference type="Gene3D" id="1.20.1440.20">
    <property type="entry name" value="LemA-like domain"/>
    <property type="match status" value="1"/>
</dbReference>
<evidence type="ECO:0000256" key="5">
    <source>
        <dbReference type="ARBA" id="ARBA00023136"/>
    </source>
</evidence>
<comment type="subcellular location">
    <subcellularLocation>
        <location evidence="1">Membrane</location>
        <topology evidence="1">Single-pass membrane protein</topology>
    </subcellularLocation>
</comment>
<keyword evidence="4" id="KW-1133">Transmembrane helix</keyword>
<dbReference type="SUPFAM" id="SSF140478">
    <property type="entry name" value="LemA-like"/>
    <property type="match status" value="1"/>
</dbReference>
<evidence type="ECO:0000313" key="7">
    <source>
        <dbReference type="Proteomes" id="UP000295719"/>
    </source>
</evidence>
<evidence type="ECO:0000256" key="4">
    <source>
        <dbReference type="ARBA" id="ARBA00022989"/>
    </source>
</evidence>
<keyword evidence="7" id="KW-1185">Reference proteome</keyword>
<dbReference type="GO" id="GO:0016020">
    <property type="term" value="C:membrane"/>
    <property type="evidence" value="ECO:0007669"/>
    <property type="project" value="UniProtKB-SubCell"/>
</dbReference>
<dbReference type="OrthoDB" id="9804152at2"/>
<dbReference type="Proteomes" id="UP000295719">
    <property type="component" value="Unassembled WGS sequence"/>
</dbReference>
<evidence type="ECO:0000256" key="2">
    <source>
        <dbReference type="ARBA" id="ARBA00008854"/>
    </source>
</evidence>
<dbReference type="PANTHER" id="PTHR34478">
    <property type="entry name" value="PROTEIN LEMA"/>
    <property type="match status" value="1"/>
</dbReference>
<reference evidence="6 7" key="1">
    <citation type="submission" date="2019-03" db="EMBL/GenBank/DDBJ databases">
        <title>Genomic Encyclopedia of Type Strains, Phase IV (KMG-IV): sequencing the most valuable type-strain genomes for metagenomic binning, comparative biology and taxonomic classification.</title>
        <authorList>
            <person name="Goeker M."/>
        </authorList>
    </citation>
    <scope>NUCLEOTIDE SEQUENCE [LARGE SCALE GENOMIC DNA]</scope>
    <source>
        <strain evidence="6 7">DSM 19580</strain>
    </source>
</reference>
<dbReference type="InterPro" id="IPR007156">
    <property type="entry name" value="MamQ_LemA"/>
</dbReference>
<evidence type="ECO:0000256" key="1">
    <source>
        <dbReference type="ARBA" id="ARBA00004167"/>
    </source>
</evidence>
<evidence type="ECO:0000313" key="6">
    <source>
        <dbReference type="EMBL" id="TCV99244.1"/>
    </source>
</evidence>
<dbReference type="RefSeq" id="WP_131864600.1">
    <property type="nucleotide sequence ID" value="NZ_SMCR01000002.1"/>
</dbReference>
<dbReference type="EMBL" id="SMCR01000002">
    <property type="protein sequence ID" value="TCV99244.1"/>
    <property type="molecule type" value="Genomic_DNA"/>
</dbReference>
<keyword evidence="5" id="KW-0472">Membrane</keyword>
<comment type="caution">
    <text evidence="6">The sequence shown here is derived from an EMBL/GenBank/DDBJ whole genome shotgun (WGS) entry which is preliminary data.</text>
</comment>
<name>A0A4V2W5C6_9GAMM</name>